<sequence>MKSIDSIYQFYFQDIYRFLLSLSRDPYTAEDLLQETFLRAYLYLEFYQNENVKSWLFTVAYRTYIDYYRKHRKNVVTESDFFQQLPKKETDVHQQIILSEEVQEVLTLMDQLPDKQRTAMLLHDIHELSYKEAAQIMEIKLGHFKIVLFRGRQAIRQRKENNNDENI</sequence>
<accession>A0ABW3NKX4</accession>
<proteinExistence type="inferred from homology"/>
<evidence type="ECO:0000259" key="7">
    <source>
        <dbReference type="Pfam" id="PF04542"/>
    </source>
</evidence>
<dbReference type="RefSeq" id="WP_379593960.1">
    <property type="nucleotide sequence ID" value="NZ_JBHTKK010000028.1"/>
</dbReference>
<name>A0ABW3NKX4_9BACI</name>
<evidence type="ECO:0000256" key="6">
    <source>
        <dbReference type="RuleBase" id="RU000716"/>
    </source>
</evidence>
<dbReference type="SUPFAM" id="SSF88659">
    <property type="entry name" value="Sigma3 and sigma4 domains of RNA polymerase sigma factors"/>
    <property type="match status" value="1"/>
</dbReference>
<evidence type="ECO:0000256" key="5">
    <source>
        <dbReference type="ARBA" id="ARBA00023163"/>
    </source>
</evidence>
<keyword evidence="2 6" id="KW-0805">Transcription regulation</keyword>
<dbReference type="InterPro" id="IPR013324">
    <property type="entry name" value="RNA_pol_sigma_r3/r4-like"/>
</dbReference>
<keyword evidence="4 6" id="KW-0238">DNA-binding</keyword>
<keyword evidence="5 6" id="KW-0804">Transcription</keyword>
<dbReference type="InterPro" id="IPR013249">
    <property type="entry name" value="RNA_pol_sigma70_r4_t2"/>
</dbReference>
<dbReference type="PROSITE" id="PS01063">
    <property type="entry name" value="SIGMA70_ECF"/>
    <property type="match status" value="1"/>
</dbReference>
<feature type="domain" description="RNA polymerase sigma-70 region 2" evidence="7">
    <location>
        <begin position="10"/>
        <end position="73"/>
    </location>
</feature>
<dbReference type="Gene3D" id="1.10.10.10">
    <property type="entry name" value="Winged helix-like DNA-binding domain superfamily/Winged helix DNA-binding domain"/>
    <property type="match status" value="1"/>
</dbReference>
<dbReference type="NCBIfam" id="TIGR02937">
    <property type="entry name" value="sigma70-ECF"/>
    <property type="match status" value="1"/>
</dbReference>
<dbReference type="CDD" id="cd06171">
    <property type="entry name" value="Sigma70_r4"/>
    <property type="match status" value="1"/>
</dbReference>
<dbReference type="Gene3D" id="1.10.1740.10">
    <property type="match status" value="1"/>
</dbReference>
<dbReference type="InterPro" id="IPR013325">
    <property type="entry name" value="RNA_pol_sigma_r2"/>
</dbReference>
<evidence type="ECO:0000256" key="1">
    <source>
        <dbReference type="ARBA" id="ARBA00010641"/>
    </source>
</evidence>
<feature type="domain" description="RNA polymerase sigma factor 70 region 4 type 2" evidence="8">
    <location>
        <begin position="103"/>
        <end position="154"/>
    </location>
</feature>
<dbReference type="SUPFAM" id="SSF88946">
    <property type="entry name" value="Sigma2 domain of RNA polymerase sigma factors"/>
    <property type="match status" value="1"/>
</dbReference>
<keyword evidence="10" id="KW-1185">Reference proteome</keyword>
<dbReference type="InterPro" id="IPR036388">
    <property type="entry name" value="WH-like_DNA-bd_sf"/>
</dbReference>
<dbReference type="Pfam" id="PF04542">
    <property type="entry name" value="Sigma70_r2"/>
    <property type="match status" value="1"/>
</dbReference>
<dbReference type="InterPro" id="IPR000838">
    <property type="entry name" value="RNA_pol_sigma70_ECF_CS"/>
</dbReference>
<dbReference type="Pfam" id="PF08281">
    <property type="entry name" value="Sigma70_r4_2"/>
    <property type="match status" value="1"/>
</dbReference>
<evidence type="ECO:0000256" key="2">
    <source>
        <dbReference type="ARBA" id="ARBA00023015"/>
    </source>
</evidence>
<dbReference type="PANTHER" id="PTHR43133">
    <property type="entry name" value="RNA POLYMERASE ECF-TYPE SIGMA FACTO"/>
    <property type="match status" value="1"/>
</dbReference>
<reference evidence="10" key="1">
    <citation type="journal article" date="2019" name="Int. J. Syst. Evol. Microbiol.">
        <title>The Global Catalogue of Microorganisms (GCM) 10K type strain sequencing project: providing services to taxonomists for standard genome sequencing and annotation.</title>
        <authorList>
            <consortium name="The Broad Institute Genomics Platform"/>
            <consortium name="The Broad Institute Genome Sequencing Center for Infectious Disease"/>
            <person name="Wu L."/>
            <person name="Ma J."/>
        </authorList>
    </citation>
    <scope>NUCLEOTIDE SEQUENCE [LARGE SCALE GENOMIC DNA]</scope>
    <source>
        <strain evidence="10">CCUG 56608</strain>
    </source>
</reference>
<gene>
    <name evidence="9" type="ORF">ACFQ19_17510</name>
</gene>
<dbReference type="InterPro" id="IPR014296">
    <property type="entry name" value="RNA_pol_sigma-M_bacilli"/>
</dbReference>
<evidence type="ECO:0000313" key="9">
    <source>
        <dbReference type="EMBL" id="MFD1067808.1"/>
    </source>
</evidence>
<dbReference type="InterPro" id="IPR007627">
    <property type="entry name" value="RNA_pol_sigma70_r2"/>
</dbReference>
<keyword evidence="3 6" id="KW-0731">Sigma factor</keyword>
<evidence type="ECO:0000259" key="8">
    <source>
        <dbReference type="Pfam" id="PF08281"/>
    </source>
</evidence>
<evidence type="ECO:0000313" key="10">
    <source>
        <dbReference type="Proteomes" id="UP001597041"/>
    </source>
</evidence>
<comment type="similarity">
    <text evidence="1 6">Belongs to the sigma-70 factor family. ECF subfamily.</text>
</comment>
<dbReference type="EMBL" id="JBHTKK010000028">
    <property type="protein sequence ID" value="MFD1067808.1"/>
    <property type="molecule type" value="Genomic_DNA"/>
</dbReference>
<evidence type="ECO:0000256" key="4">
    <source>
        <dbReference type="ARBA" id="ARBA00023125"/>
    </source>
</evidence>
<dbReference type="PANTHER" id="PTHR43133:SF52">
    <property type="entry name" value="ECF RNA POLYMERASE SIGMA FACTOR SIGL"/>
    <property type="match status" value="1"/>
</dbReference>
<dbReference type="Proteomes" id="UP001597041">
    <property type="component" value="Unassembled WGS sequence"/>
</dbReference>
<evidence type="ECO:0000256" key="3">
    <source>
        <dbReference type="ARBA" id="ARBA00023082"/>
    </source>
</evidence>
<dbReference type="NCBIfam" id="TIGR02950">
    <property type="entry name" value="SigM_subfam"/>
    <property type="match status" value="1"/>
</dbReference>
<dbReference type="InterPro" id="IPR039425">
    <property type="entry name" value="RNA_pol_sigma-70-like"/>
</dbReference>
<protein>
    <recommendedName>
        <fullName evidence="6">RNA polymerase sigma factor</fullName>
    </recommendedName>
</protein>
<dbReference type="InterPro" id="IPR014284">
    <property type="entry name" value="RNA_pol_sigma-70_dom"/>
</dbReference>
<comment type="caution">
    <text evidence="9">The sequence shown here is derived from an EMBL/GenBank/DDBJ whole genome shotgun (WGS) entry which is preliminary data.</text>
</comment>
<organism evidence="9 10">
    <name type="scientific">Oceanobacillus locisalsi</name>
    <dbReference type="NCBI Taxonomy" id="546107"/>
    <lineage>
        <taxon>Bacteria</taxon>
        <taxon>Bacillati</taxon>
        <taxon>Bacillota</taxon>
        <taxon>Bacilli</taxon>
        <taxon>Bacillales</taxon>
        <taxon>Bacillaceae</taxon>
        <taxon>Oceanobacillus</taxon>
    </lineage>
</organism>